<keyword evidence="8" id="KW-1185">Reference proteome</keyword>
<evidence type="ECO:0000313" key="8">
    <source>
        <dbReference type="Proteomes" id="UP000799429"/>
    </source>
</evidence>
<dbReference type="OrthoDB" id="9989144at2759"/>
<evidence type="ECO:0000256" key="5">
    <source>
        <dbReference type="ARBA" id="ARBA00023098"/>
    </source>
</evidence>
<dbReference type="SUPFAM" id="SSF51735">
    <property type="entry name" value="NAD(P)-binding Rossmann-fold domains"/>
    <property type="match status" value="1"/>
</dbReference>
<dbReference type="GO" id="GO:0006696">
    <property type="term" value="P:ergosterol biosynthetic process"/>
    <property type="evidence" value="ECO:0007669"/>
    <property type="project" value="TreeGrafter"/>
</dbReference>
<keyword evidence="3" id="KW-0752">Steroid biosynthesis</keyword>
<dbReference type="GO" id="GO:0005789">
    <property type="term" value="C:endoplasmic reticulum membrane"/>
    <property type="evidence" value="ECO:0007669"/>
    <property type="project" value="TreeGrafter"/>
</dbReference>
<dbReference type="PANTHER" id="PTHR43647:SF1">
    <property type="entry name" value="3-KETO-STEROID REDUCTASE ERG27"/>
    <property type="match status" value="1"/>
</dbReference>
<dbReference type="Gene3D" id="3.40.50.720">
    <property type="entry name" value="NAD(P)-binding Rossmann-like Domain"/>
    <property type="match status" value="1"/>
</dbReference>
<dbReference type="Proteomes" id="UP000799429">
    <property type="component" value="Unassembled WGS sequence"/>
</dbReference>
<dbReference type="GO" id="GO:0000253">
    <property type="term" value="F:3-beta-hydroxysteroid 3-dehydrogenase (NADP+) activity"/>
    <property type="evidence" value="ECO:0007669"/>
    <property type="project" value="TreeGrafter"/>
</dbReference>
<dbReference type="GO" id="GO:0005741">
    <property type="term" value="C:mitochondrial outer membrane"/>
    <property type="evidence" value="ECO:0007669"/>
    <property type="project" value="TreeGrafter"/>
</dbReference>
<proteinExistence type="inferred from homology"/>
<evidence type="ECO:0008006" key="9">
    <source>
        <dbReference type="Google" id="ProtNLM"/>
    </source>
</evidence>
<reference evidence="7" key="1">
    <citation type="journal article" date="2020" name="Stud. Mycol.">
        <title>101 Dothideomycetes genomes: a test case for predicting lifestyles and emergence of pathogens.</title>
        <authorList>
            <person name="Haridas S."/>
            <person name="Albert R."/>
            <person name="Binder M."/>
            <person name="Bloem J."/>
            <person name="Labutti K."/>
            <person name="Salamov A."/>
            <person name="Andreopoulos B."/>
            <person name="Baker S."/>
            <person name="Barry K."/>
            <person name="Bills G."/>
            <person name="Bluhm B."/>
            <person name="Cannon C."/>
            <person name="Castanera R."/>
            <person name="Culley D."/>
            <person name="Daum C."/>
            <person name="Ezra D."/>
            <person name="Gonzalez J."/>
            <person name="Henrissat B."/>
            <person name="Kuo A."/>
            <person name="Liang C."/>
            <person name="Lipzen A."/>
            <person name="Lutzoni F."/>
            <person name="Magnuson J."/>
            <person name="Mondo S."/>
            <person name="Nolan M."/>
            <person name="Ohm R."/>
            <person name="Pangilinan J."/>
            <person name="Park H.-J."/>
            <person name="Ramirez L."/>
            <person name="Alfaro M."/>
            <person name="Sun H."/>
            <person name="Tritt A."/>
            <person name="Yoshinaga Y."/>
            <person name="Zwiers L.-H."/>
            <person name="Turgeon B."/>
            <person name="Goodwin S."/>
            <person name="Spatafora J."/>
            <person name="Crous P."/>
            <person name="Grigoriev I."/>
        </authorList>
    </citation>
    <scope>NUCLEOTIDE SEQUENCE</scope>
    <source>
        <strain evidence="7">CBS 101060</strain>
    </source>
</reference>
<comment type="caution">
    <text evidence="7">The sequence shown here is derived from an EMBL/GenBank/DDBJ whole genome shotgun (WGS) entry which is preliminary data.</text>
</comment>
<evidence type="ECO:0000313" key="7">
    <source>
        <dbReference type="EMBL" id="KAF2841953.1"/>
    </source>
</evidence>
<accession>A0A9P4SI09</accession>
<comment type="similarity">
    <text evidence="6">Belongs to the short-chain dehydrogenases/reductases (SDR) family. ERG27 subfamily.</text>
</comment>
<dbReference type="AlphaFoldDB" id="A0A9P4SI09"/>
<dbReference type="EMBL" id="MU006090">
    <property type="protein sequence ID" value="KAF2841953.1"/>
    <property type="molecule type" value="Genomic_DNA"/>
</dbReference>
<evidence type="ECO:0000256" key="1">
    <source>
        <dbReference type="ARBA" id="ARBA00022516"/>
    </source>
</evidence>
<evidence type="ECO:0000256" key="2">
    <source>
        <dbReference type="ARBA" id="ARBA00022857"/>
    </source>
</evidence>
<dbReference type="PANTHER" id="PTHR43647">
    <property type="entry name" value="DEHYDROGENASE"/>
    <property type="match status" value="1"/>
</dbReference>
<sequence length="446" mass="50322">MGSSAGDGSEEEFRVLVTGANSGLGFAICCRLIDEFLQNRPQNQILLIIPTTRSQRKGDETVNGLEKHLRKTCRDAAKSIPGFDMVLQRRVRFQPESLDLNSILSVQRLSKKLLNSKNKIDVLICNAGYGGFTHPDWPVAIWTLLTDWIQATTWPTFKLAETGLLTDSQIPENKKSEETSPEDTRLGTVFCANVFGHYLLAHYLTPLLSDHRPRVENKGRIIWMSSLEAYERCLDFSDFQSIKSPYSYEGTKRITDLLALTAESPSTAPWVEKYFTDVPSQTVARGQQTTRPKIYVAHPGICYTGIFPINYIANLAMIAAFYIARWCGSIWHANHPYLGAVAPVWLALVSQSIIDQAEAKEGKGKWGSAVNRRGNERVVRTETERWGWGGIVGEQVRKKGRKRGAKAVTEEDLVVFEEQGRTVWKEMERLRVEWENKLREAGVSEL</sequence>
<organism evidence="7 8">
    <name type="scientific">Patellaria atrata CBS 101060</name>
    <dbReference type="NCBI Taxonomy" id="1346257"/>
    <lineage>
        <taxon>Eukaryota</taxon>
        <taxon>Fungi</taxon>
        <taxon>Dikarya</taxon>
        <taxon>Ascomycota</taxon>
        <taxon>Pezizomycotina</taxon>
        <taxon>Dothideomycetes</taxon>
        <taxon>Dothideomycetes incertae sedis</taxon>
        <taxon>Patellariales</taxon>
        <taxon>Patellariaceae</taxon>
        <taxon>Patellaria</taxon>
    </lineage>
</organism>
<protein>
    <recommendedName>
        <fullName evidence="9">3-keto-steroid reductase</fullName>
    </recommendedName>
</protein>
<keyword evidence="1" id="KW-0444">Lipid biosynthesis</keyword>
<evidence type="ECO:0000256" key="3">
    <source>
        <dbReference type="ARBA" id="ARBA00022955"/>
    </source>
</evidence>
<keyword evidence="5" id="KW-0443">Lipid metabolism</keyword>
<dbReference type="InterPro" id="IPR051593">
    <property type="entry name" value="Ergosterol_Biosynth_ERG27"/>
</dbReference>
<keyword evidence="4" id="KW-0560">Oxidoreductase</keyword>
<dbReference type="InterPro" id="IPR036291">
    <property type="entry name" value="NAD(P)-bd_dom_sf"/>
</dbReference>
<name>A0A9P4SI09_9PEZI</name>
<gene>
    <name evidence="7" type="ORF">M501DRAFT_968082</name>
</gene>
<evidence type="ECO:0000256" key="6">
    <source>
        <dbReference type="ARBA" id="ARBA00023593"/>
    </source>
</evidence>
<evidence type="ECO:0000256" key="4">
    <source>
        <dbReference type="ARBA" id="ARBA00023002"/>
    </source>
</evidence>
<keyword evidence="2" id="KW-0521">NADP</keyword>
<dbReference type="GO" id="GO:0005811">
    <property type="term" value="C:lipid droplet"/>
    <property type="evidence" value="ECO:0007669"/>
    <property type="project" value="TreeGrafter"/>
</dbReference>